<reference evidence="7 8" key="1">
    <citation type="submission" date="2018-01" db="EMBL/GenBank/DDBJ databases">
        <title>Draft genome sequence of Nonomuraea sp. KC333.</title>
        <authorList>
            <person name="Sahin N."/>
            <person name="Saygin H."/>
            <person name="Ay H."/>
        </authorList>
    </citation>
    <scope>NUCLEOTIDE SEQUENCE [LARGE SCALE GENOMIC DNA]</scope>
    <source>
        <strain evidence="7 8">KC333</strain>
    </source>
</reference>
<dbReference type="GO" id="GO:0030313">
    <property type="term" value="C:cell envelope"/>
    <property type="evidence" value="ECO:0007669"/>
    <property type="project" value="UniProtKB-SubCell"/>
</dbReference>
<dbReference type="PANTHER" id="PTHR42852:SF6">
    <property type="entry name" value="THIOL:DISULFIDE INTERCHANGE PROTEIN DSBE"/>
    <property type="match status" value="1"/>
</dbReference>
<dbReference type="InterPro" id="IPR036249">
    <property type="entry name" value="Thioredoxin-like_sf"/>
</dbReference>
<dbReference type="SUPFAM" id="SSF52833">
    <property type="entry name" value="Thioredoxin-like"/>
    <property type="match status" value="1"/>
</dbReference>
<evidence type="ECO:0000313" key="8">
    <source>
        <dbReference type="Proteomes" id="UP000249304"/>
    </source>
</evidence>
<comment type="caution">
    <text evidence="7">The sequence shown here is derived from an EMBL/GenBank/DDBJ whole genome shotgun (WGS) entry which is preliminary data.</text>
</comment>
<dbReference type="PANTHER" id="PTHR42852">
    <property type="entry name" value="THIOL:DISULFIDE INTERCHANGE PROTEIN DSBE"/>
    <property type="match status" value="1"/>
</dbReference>
<dbReference type="CDD" id="cd02966">
    <property type="entry name" value="TlpA_like_family"/>
    <property type="match status" value="1"/>
</dbReference>
<dbReference type="InterPro" id="IPR000866">
    <property type="entry name" value="AhpC/TSA"/>
</dbReference>
<evidence type="ECO:0000256" key="4">
    <source>
        <dbReference type="ARBA" id="ARBA00023157"/>
    </source>
</evidence>
<comment type="subcellular location">
    <subcellularLocation>
        <location evidence="1">Cell envelope</location>
    </subcellularLocation>
</comment>
<dbReference type="OrthoDB" id="9796554at2"/>
<dbReference type="PROSITE" id="PS00194">
    <property type="entry name" value="THIOREDOXIN_1"/>
    <property type="match status" value="1"/>
</dbReference>
<dbReference type="GO" id="GO:0016209">
    <property type="term" value="F:antioxidant activity"/>
    <property type="evidence" value="ECO:0007669"/>
    <property type="project" value="InterPro"/>
</dbReference>
<keyword evidence="3" id="KW-0735">Signal-anchor</keyword>
<proteinExistence type="predicted"/>
<accession>A0A2W2F146</accession>
<dbReference type="PROSITE" id="PS51352">
    <property type="entry name" value="THIOREDOXIN_2"/>
    <property type="match status" value="1"/>
</dbReference>
<sequence>MSGPYGGTGRVASSTACSTRRSSSVRAKSLSLVLLAASVLAGGCAGGQGGQPQAGDTRFVAGDGKMQVFDVAERKPAPHVEGPTLDGSTASLAAHKGKVVVLNFWASWCGPCRAEAPVLKEVAAKTKDTGVQFLGVDFKDRQADAKAFERNEQTGYPHIFDQPGKVALAFQGTVPPAAIPSTLIIDKQGRIAARALGAVKYTDLYTTVTKVRDE</sequence>
<protein>
    <submittedName>
        <fullName evidence="7">TlpA family protein disulfide reductase</fullName>
    </submittedName>
</protein>
<evidence type="ECO:0000256" key="3">
    <source>
        <dbReference type="ARBA" id="ARBA00022968"/>
    </source>
</evidence>
<dbReference type="EMBL" id="POUD01000005">
    <property type="protein sequence ID" value="PZG22989.1"/>
    <property type="molecule type" value="Genomic_DNA"/>
</dbReference>
<evidence type="ECO:0000256" key="5">
    <source>
        <dbReference type="ARBA" id="ARBA00023284"/>
    </source>
</evidence>
<dbReference type="Pfam" id="PF00578">
    <property type="entry name" value="AhpC-TSA"/>
    <property type="match status" value="1"/>
</dbReference>
<dbReference type="Gene3D" id="3.40.30.10">
    <property type="entry name" value="Glutaredoxin"/>
    <property type="match status" value="1"/>
</dbReference>
<evidence type="ECO:0000259" key="6">
    <source>
        <dbReference type="PROSITE" id="PS51352"/>
    </source>
</evidence>
<gene>
    <name evidence="7" type="ORF">C1J01_02495</name>
</gene>
<dbReference type="Proteomes" id="UP000249304">
    <property type="component" value="Unassembled WGS sequence"/>
</dbReference>
<keyword evidence="4" id="KW-1015">Disulfide bond</keyword>
<organism evidence="7 8">
    <name type="scientific">Nonomuraea aridisoli</name>
    <dbReference type="NCBI Taxonomy" id="2070368"/>
    <lineage>
        <taxon>Bacteria</taxon>
        <taxon>Bacillati</taxon>
        <taxon>Actinomycetota</taxon>
        <taxon>Actinomycetes</taxon>
        <taxon>Streptosporangiales</taxon>
        <taxon>Streptosporangiaceae</taxon>
        <taxon>Nonomuraea</taxon>
    </lineage>
</organism>
<dbReference type="GO" id="GO:0017004">
    <property type="term" value="P:cytochrome complex assembly"/>
    <property type="evidence" value="ECO:0007669"/>
    <property type="project" value="UniProtKB-KW"/>
</dbReference>
<dbReference type="InterPro" id="IPR013766">
    <property type="entry name" value="Thioredoxin_domain"/>
</dbReference>
<keyword evidence="5" id="KW-0676">Redox-active center</keyword>
<evidence type="ECO:0000256" key="1">
    <source>
        <dbReference type="ARBA" id="ARBA00004196"/>
    </source>
</evidence>
<feature type="domain" description="Thioredoxin" evidence="6">
    <location>
        <begin position="71"/>
        <end position="213"/>
    </location>
</feature>
<dbReference type="AlphaFoldDB" id="A0A2W2F146"/>
<evidence type="ECO:0000256" key="2">
    <source>
        <dbReference type="ARBA" id="ARBA00022748"/>
    </source>
</evidence>
<dbReference type="InterPro" id="IPR050553">
    <property type="entry name" value="Thioredoxin_ResA/DsbE_sf"/>
</dbReference>
<dbReference type="GO" id="GO:0016491">
    <property type="term" value="F:oxidoreductase activity"/>
    <property type="evidence" value="ECO:0007669"/>
    <property type="project" value="InterPro"/>
</dbReference>
<name>A0A2W2F146_9ACTN</name>
<evidence type="ECO:0000313" key="7">
    <source>
        <dbReference type="EMBL" id="PZG22989.1"/>
    </source>
</evidence>
<keyword evidence="8" id="KW-1185">Reference proteome</keyword>
<keyword evidence="3" id="KW-0812">Transmembrane</keyword>
<keyword evidence="2" id="KW-0201">Cytochrome c-type biogenesis</keyword>
<dbReference type="InterPro" id="IPR017937">
    <property type="entry name" value="Thioredoxin_CS"/>
</dbReference>